<evidence type="ECO:0000256" key="2">
    <source>
        <dbReference type="ARBA" id="ARBA00004418"/>
    </source>
</evidence>
<dbReference type="GO" id="GO:0042597">
    <property type="term" value="C:periplasmic space"/>
    <property type="evidence" value="ECO:0007669"/>
    <property type="project" value="UniProtKB-SubCell"/>
</dbReference>
<dbReference type="EnsemblBacteria" id="AAF10126">
    <property type="protein sequence ID" value="AAF10126"/>
    <property type="gene ID" value="DR_0546"/>
</dbReference>
<evidence type="ECO:0000256" key="5">
    <source>
        <dbReference type="ARBA" id="ARBA00022764"/>
    </source>
</evidence>
<dbReference type="Pfam" id="PF18682">
    <property type="entry name" value="PilA4"/>
    <property type="match status" value="1"/>
</dbReference>
<sequence length="125" mass="13108">MQKATEAFTLIELLVVMTIIAILISVLVPSLAGARSKAYDSATTSYLRHCASALEISRDDLGVLPSPPPTSCEDPALGVNAQSKPASVKQSQVTVTSSGTAYTISALSQSGKTFTYDQGGFREIP</sequence>
<dbReference type="GeneID" id="69516784"/>
<evidence type="ECO:0000256" key="7">
    <source>
        <dbReference type="ARBA" id="ARBA00023136"/>
    </source>
</evidence>
<dbReference type="Proteomes" id="UP000002524">
    <property type="component" value="Chromosome 1"/>
</dbReference>
<keyword evidence="6 9" id="KW-1133">Transmembrane helix</keyword>
<proteinExistence type="predicted"/>
<name>Q9RWW9_DEIRA</name>
<dbReference type="PANTHER" id="PTHR30093:SF44">
    <property type="entry name" value="TYPE II SECRETION SYSTEM CORE PROTEIN G"/>
    <property type="match status" value="1"/>
</dbReference>
<dbReference type="InterPro" id="IPR041050">
    <property type="entry name" value="PilA4"/>
</dbReference>
<dbReference type="OrthoDB" id="9795612at2"/>
<dbReference type="EMBL" id="AE000513">
    <property type="protein sequence ID" value="AAF10126.1"/>
    <property type="molecule type" value="Genomic_DNA"/>
</dbReference>
<keyword evidence="5" id="KW-0574">Periplasm</keyword>
<dbReference type="Gene3D" id="3.30.700.10">
    <property type="entry name" value="Glycoprotein, Type 4 Pilin"/>
    <property type="match status" value="1"/>
</dbReference>
<dbReference type="PANTHER" id="PTHR30093">
    <property type="entry name" value="GENERAL SECRETION PATHWAY PROTEIN G"/>
    <property type="match status" value="1"/>
</dbReference>
<gene>
    <name evidence="11" type="ordered locus">DR_0546</name>
</gene>
<dbReference type="Pfam" id="PF07963">
    <property type="entry name" value="N_methyl"/>
    <property type="match status" value="1"/>
</dbReference>
<evidence type="ECO:0000259" key="10">
    <source>
        <dbReference type="Pfam" id="PF18682"/>
    </source>
</evidence>
<dbReference type="PIR" id="C75507">
    <property type="entry name" value="C75507"/>
</dbReference>
<dbReference type="PaxDb" id="243230-DR_0546"/>
<keyword evidence="8" id="KW-0998">Cell outer membrane</keyword>
<keyword evidence="3" id="KW-0488">Methylation</keyword>
<dbReference type="AlphaFoldDB" id="Q9RWW9"/>
<dbReference type="NCBIfam" id="TIGR02532">
    <property type="entry name" value="IV_pilin_GFxxxE"/>
    <property type="match status" value="1"/>
</dbReference>
<comment type="subcellular location">
    <subcellularLocation>
        <location evidence="1">Cell outer membrane</location>
        <topology evidence="1">Single-pass membrane protein</topology>
    </subcellularLocation>
    <subcellularLocation>
        <location evidence="2">Periplasm</location>
    </subcellularLocation>
</comment>
<dbReference type="SUPFAM" id="SSF54523">
    <property type="entry name" value="Pili subunits"/>
    <property type="match status" value="1"/>
</dbReference>
<evidence type="ECO:0000256" key="4">
    <source>
        <dbReference type="ARBA" id="ARBA00022692"/>
    </source>
</evidence>
<feature type="domain" description="Pilin A4" evidence="10">
    <location>
        <begin position="40"/>
        <end position="117"/>
    </location>
</feature>
<dbReference type="STRING" id="243230.DR_0546"/>
<evidence type="ECO:0000256" key="3">
    <source>
        <dbReference type="ARBA" id="ARBA00022481"/>
    </source>
</evidence>
<evidence type="ECO:0000256" key="8">
    <source>
        <dbReference type="ARBA" id="ARBA00023237"/>
    </source>
</evidence>
<dbReference type="KEGG" id="dra:DR_0546"/>
<evidence type="ECO:0000256" key="1">
    <source>
        <dbReference type="ARBA" id="ARBA00004203"/>
    </source>
</evidence>
<evidence type="ECO:0000313" key="12">
    <source>
        <dbReference type="Proteomes" id="UP000002524"/>
    </source>
</evidence>
<organism evidence="11 12">
    <name type="scientific">Deinococcus radiodurans (strain ATCC 13939 / DSM 20539 / JCM 16871 / CCUG 27074 / LMG 4051 / NBRC 15346 / NCIMB 9279 / VKM B-1422 / R1)</name>
    <dbReference type="NCBI Taxonomy" id="243230"/>
    <lineage>
        <taxon>Bacteria</taxon>
        <taxon>Thermotogati</taxon>
        <taxon>Deinococcota</taxon>
        <taxon>Deinococci</taxon>
        <taxon>Deinococcales</taxon>
        <taxon>Deinococcaceae</taxon>
        <taxon>Deinococcus</taxon>
    </lineage>
</organism>
<evidence type="ECO:0000256" key="6">
    <source>
        <dbReference type="ARBA" id="ARBA00022989"/>
    </source>
</evidence>
<dbReference type="InterPro" id="IPR012902">
    <property type="entry name" value="N_methyl_site"/>
</dbReference>
<keyword evidence="12" id="KW-1185">Reference proteome</keyword>
<keyword evidence="4 9" id="KW-0812">Transmembrane</keyword>
<dbReference type="InterPro" id="IPR045584">
    <property type="entry name" value="Pilin-like"/>
</dbReference>
<dbReference type="HOGENOM" id="CLU_091705_7_4_0"/>
<evidence type="ECO:0000313" key="11">
    <source>
        <dbReference type="EMBL" id="AAF10126.1"/>
    </source>
</evidence>
<keyword evidence="7 9" id="KW-0472">Membrane</keyword>
<dbReference type="InParanoid" id="Q9RWW9"/>
<dbReference type="GO" id="GO:0009279">
    <property type="term" value="C:cell outer membrane"/>
    <property type="evidence" value="ECO:0007669"/>
    <property type="project" value="UniProtKB-SubCell"/>
</dbReference>
<dbReference type="RefSeq" id="WP_010887191.1">
    <property type="nucleotide sequence ID" value="NC_001263.1"/>
</dbReference>
<dbReference type="eggNOG" id="COG2165">
    <property type="taxonomic scope" value="Bacteria"/>
</dbReference>
<evidence type="ECO:0000256" key="9">
    <source>
        <dbReference type="SAM" id="Phobius"/>
    </source>
</evidence>
<reference evidence="11 12" key="1">
    <citation type="journal article" date="1999" name="Science">
        <title>Genome sequence of the radioresistant bacterium Deinococcus radiodurans R1.</title>
        <authorList>
            <person name="White O."/>
            <person name="Eisen J.A."/>
            <person name="Heidelberg J.F."/>
            <person name="Hickey E.K."/>
            <person name="Peterson J.D."/>
            <person name="Dodson R.J."/>
            <person name="Haft D.H."/>
            <person name="Gwinn M.L."/>
            <person name="Nelson W.C."/>
            <person name="Richardson D.L."/>
            <person name="Moffat K.S."/>
            <person name="Qin H."/>
            <person name="Jiang L."/>
            <person name="Pamphile W."/>
            <person name="Crosby M."/>
            <person name="Shen M."/>
            <person name="Vamathevan J.J."/>
            <person name="Lam P."/>
            <person name="McDonald L."/>
            <person name="Utterback T."/>
            <person name="Zalewski C."/>
            <person name="Makarova K.S."/>
            <person name="Aravind L."/>
            <person name="Daly M.J."/>
            <person name="Minton K.W."/>
            <person name="Fleischmann R.D."/>
            <person name="Ketchum K.A."/>
            <person name="Nelson K.E."/>
            <person name="Salzberg S."/>
            <person name="Smith H.O."/>
            <person name="Venter J.C."/>
            <person name="Fraser C.M."/>
        </authorList>
    </citation>
    <scope>NUCLEOTIDE SEQUENCE [LARGE SCALE GENOMIC DNA]</scope>
    <source>
        <strain evidence="12">ATCC 13939 / DSM 20539 / JCM 16871 / LMG 4051 / NBRC 15346 / NCIMB 9279 / R1 / VKM B-1422</strain>
    </source>
</reference>
<feature type="transmembrane region" description="Helical" evidence="9">
    <location>
        <begin position="7"/>
        <end position="28"/>
    </location>
</feature>
<accession>Q9RWW9</accession>
<protein>
    <recommendedName>
        <fullName evidence="10">Pilin A4 domain-containing protein</fullName>
    </recommendedName>
</protein>